<dbReference type="EC" id="4.1.1.36" evidence="3"/>
<dbReference type="GO" id="GO:0015941">
    <property type="term" value="P:pantothenate catabolic process"/>
    <property type="evidence" value="ECO:0007669"/>
    <property type="project" value="InterPro"/>
</dbReference>
<dbReference type="PANTHER" id="PTHR14359">
    <property type="entry name" value="HOMO-OLIGOMERIC FLAVIN CONTAINING CYS DECARBOXYLASE FAMILY"/>
    <property type="match status" value="1"/>
</dbReference>
<reference evidence="7" key="1">
    <citation type="journal article" date="2021" name="PeerJ">
        <title>Extensive microbial diversity within the chicken gut microbiome revealed by metagenomics and culture.</title>
        <authorList>
            <person name="Gilroy R."/>
            <person name="Ravi A."/>
            <person name="Getino M."/>
            <person name="Pursley I."/>
            <person name="Horton D.L."/>
            <person name="Alikhan N.F."/>
            <person name="Baker D."/>
            <person name="Gharbi K."/>
            <person name="Hall N."/>
            <person name="Watson M."/>
            <person name="Adriaenssens E.M."/>
            <person name="Foster-Nyarko E."/>
            <person name="Jarju S."/>
            <person name="Secka A."/>
            <person name="Antonio M."/>
            <person name="Oren A."/>
            <person name="Chaudhuri R.R."/>
            <person name="La Ragione R."/>
            <person name="Hildebrand F."/>
            <person name="Pallen M.J."/>
        </authorList>
    </citation>
    <scope>NUCLEOTIDE SEQUENCE</scope>
    <source>
        <strain evidence="7">USAMLcec4-12693</strain>
    </source>
</reference>
<dbReference type="GO" id="GO:0004633">
    <property type="term" value="F:phosphopantothenoylcysteine decarboxylase activity"/>
    <property type="evidence" value="ECO:0007669"/>
    <property type="project" value="UniProtKB-UniRule"/>
</dbReference>
<comment type="catalytic activity">
    <reaction evidence="3 4">
        <text>(R)-4'-phosphopantothenate + L-cysteine + CTP = N-[(R)-4-phosphopantothenoyl]-L-cysteine + CMP + diphosphate + H(+)</text>
        <dbReference type="Rhea" id="RHEA:19397"/>
        <dbReference type="ChEBI" id="CHEBI:10986"/>
        <dbReference type="ChEBI" id="CHEBI:15378"/>
        <dbReference type="ChEBI" id="CHEBI:33019"/>
        <dbReference type="ChEBI" id="CHEBI:35235"/>
        <dbReference type="ChEBI" id="CHEBI:37563"/>
        <dbReference type="ChEBI" id="CHEBI:59458"/>
        <dbReference type="ChEBI" id="CHEBI:60377"/>
        <dbReference type="EC" id="6.3.2.5"/>
    </reaction>
</comment>
<keyword evidence="1 3" id="KW-0210">Decarboxylase</keyword>
<organism evidence="7 8">
    <name type="scientific">Merdimonas faecis</name>
    <dbReference type="NCBI Taxonomy" id="1653435"/>
    <lineage>
        <taxon>Bacteria</taxon>
        <taxon>Bacillati</taxon>
        <taxon>Bacillota</taxon>
        <taxon>Clostridia</taxon>
        <taxon>Lachnospirales</taxon>
        <taxon>Lachnospiraceae</taxon>
        <taxon>Merdimonas</taxon>
    </lineage>
</organism>
<comment type="cofactor">
    <cofactor evidence="3">
        <name>Mg(2+)</name>
        <dbReference type="ChEBI" id="CHEBI:18420"/>
    </cofactor>
</comment>
<comment type="function">
    <text evidence="3">Catalyzes two sequential steps in the biosynthesis of coenzyme A. In the first step cysteine is conjugated to 4'-phosphopantothenate to form 4-phosphopantothenoylcysteine. In the second step the latter compound is decarboxylated to form 4'-phosphopantotheine.</text>
</comment>
<evidence type="ECO:0000313" key="7">
    <source>
        <dbReference type="EMBL" id="HJH50123.1"/>
    </source>
</evidence>
<dbReference type="GO" id="GO:0010181">
    <property type="term" value="F:FMN binding"/>
    <property type="evidence" value="ECO:0007669"/>
    <property type="project" value="UniProtKB-UniRule"/>
</dbReference>
<dbReference type="SUPFAM" id="SSF52507">
    <property type="entry name" value="Homo-oligomeric flavin-containing Cys decarboxylases, HFCD"/>
    <property type="match status" value="1"/>
</dbReference>
<evidence type="ECO:0000313" key="8">
    <source>
        <dbReference type="Proteomes" id="UP000813420"/>
    </source>
</evidence>
<feature type="domain" description="DNA/pantothenate metabolism flavoprotein C-terminal" evidence="6">
    <location>
        <begin position="185"/>
        <end position="393"/>
    </location>
</feature>
<keyword evidence="2 3" id="KW-0456">Lyase</keyword>
<feature type="binding site" evidence="3">
    <location>
        <position position="341"/>
    </location>
    <ligand>
        <name>CTP</name>
        <dbReference type="ChEBI" id="CHEBI:37563"/>
    </ligand>
</feature>
<comment type="pathway">
    <text evidence="3 4">Cofactor biosynthesis; coenzyme A biosynthesis; CoA from (R)-pantothenate: step 3/5.</text>
</comment>
<evidence type="ECO:0000256" key="1">
    <source>
        <dbReference type="ARBA" id="ARBA00022793"/>
    </source>
</evidence>
<dbReference type="Gene3D" id="3.40.50.1950">
    <property type="entry name" value="Flavin prenyltransferase-like"/>
    <property type="match status" value="1"/>
</dbReference>
<dbReference type="InterPro" id="IPR005252">
    <property type="entry name" value="CoaBC"/>
</dbReference>
<dbReference type="Pfam" id="PF02441">
    <property type="entry name" value="Flavoprotein"/>
    <property type="match status" value="1"/>
</dbReference>
<reference evidence="7" key="2">
    <citation type="submission" date="2021-09" db="EMBL/GenBank/DDBJ databases">
        <authorList>
            <person name="Gilroy R."/>
        </authorList>
    </citation>
    <scope>NUCLEOTIDE SEQUENCE</scope>
    <source>
        <strain evidence="7">USAMLcec4-12693</strain>
    </source>
</reference>
<keyword evidence="3" id="KW-0479">Metal-binding</keyword>
<evidence type="ECO:0000256" key="3">
    <source>
        <dbReference type="HAMAP-Rule" id="MF_02225"/>
    </source>
</evidence>
<proteinExistence type="inferred from homology"/>
<evidence type="ECO:0000259" key="5">
    <source>
        <dbReference type="Pfam" id="PF02441"/>
    </source>
</evidence>
<feature type="binding site" evidence="3">
    <location>
        <position position="278"/>
    </location>
    <ligand>
        <name>CTP</name>
        <dbReference type="ChEBI" id="CHEBI:37563"/>
    </ligand>
</feature>
<feature type="region of interest" description="Phosphopantothenate--cysteine ligase" evidence="3">
    <location>
        <begin position="190"/>
        <end position="398"/>
    </location>
</feature>
<dbReference type="RefSeq" id="WP_277272196.1">
    <property type="nucleotide sequence ID" value="NZ_DYXE01000067.1"/>
</dbReference>
<gene>
    <name evidence="3 7" type="primary">coaBC</name>
    <name evidence="7" type="ORF">K8V39_07665</name>
</gene>
<protein>
    <recommendedName>
        <fullName evidence="3">Coenzyme A biosynthesis bifunctional protein CoaBC</fullName>
    </recommendedName>
    <alternativeName>
        <fullName evidence="3">DNA/pantothenate metabolism flavoprotein</fullName>
    </alternativeName>
    <alternativeName>
        <fullName evidence="3">Phosphopantothenoylcysteine synthetase/decarboxylase</fullName>
        <shortName evidence="3">PPCS-PPCDC</shortName>
    </alternativeName>
    <domain>
        <recommendedName>
            <fullName evidence="3">Phosphopantothenoylcysteine decarboxylase</fullName>
            <shortName evidence="3">PPC decarboxylase</shortName>
            <shortName evidence="3">PPC-DC</shortName>
            <ecNumber evidence="3">4.1.1.36</ecNumber>
        </recommendedName>
        <alternativeName>
            <fullName evidence="3">CoaC</fullName>
        </alternativeName>
    </domain>
    <domain>
        <recommendedName>
            <fullName evidence="3">Phosphopantothenate--cysteine ligase</fullName>
            <ecNumber evidence="3">6.3.2.5</ecNumber>
        </recommendedName>
        <alternativeName>
            <fullName evidence="3">CoaB</fullName>
        </alternativeName>
        <alternativeName>
            <fullName evidence="3">Phosphopantothenoylcysteine synthetase</fullName>
            <shortName evidence="3">PPC synthetase</shortName>
            <shortName evidence="3">PPC-S</shortName>
        </alternativeName>
    </domain>
</protein>
<name>A0A9D2VYL7_9FIRM</name>
<dbReference type="SUPFAM" id="SSF102645">
    <property type="entry name" value="CoaB-like"/>
    <property type="match status" value="1"/>
</dbReference>
<feature type="region of interest" description="Phosphopantothenoylcysteine decarboxylase" evidence="3">
    <location>
        <begin position="1"/>
        <end position="189"/>
    </location>
</feature>
<comment type="cofactor">
    <cofactor evidence="3">
        <name>FMN</name>
        <dbReference type="ChEBI" id="CHEBI:58210"/>
    </cofactor>
    <text evidence="3">Binds 1 FMN per subunit.</text>
</comment>
<dbReference type="GO" id="GO:0015937">
    <property type="term" value="P:coenzyme A biosynthetic process"/>
    <property type="evidence" value="ECO:0007669"/>
    <property type="project" value="UniProtKB-UniRule"/>
</dbReference>
<feature type="binding site" evidence="3">
    <location>
        <position position="323"/>
    </location>
    <ligand>
        <name>CTP</name>
        <dbReference type="ChEBI" id="CHEBI:37563"/>
    </ligand>
</feature>
<dbReference type="PANTHER" id="PTHR14359:SF6">
    <property type="entry name" value="PHOSPHOPANTOTHENOYLCYSTEINE DECARBOXYLASE"/>
    <property type="match status" value="1"/>
</dbReference>
<comment type="caution">
    <text evidence="7">The sequence shown here is derived from an EMBL/GenBank/DDBJ whole genome shotgun (WGS) entry which is preliminary data.</text>
</comment>
<dbReference type="GO" id="GO:0071513">
    <property type="term" value="C:phosphopantothenoylcysteine decarboxylase complex"/>
    <property type="evidence" value="ECO:0007669"/>
    <property type="project" value="TreeGrafter"/>
</dbReference>
<keyword evidence="3 4" id="KW-0285">Flavoprotein</keyword>
<keyword evidence="3 4" id="KW-0288">FMN</keyword>
<keyword evidence="3" id="KW-0460">Magnesium</keyword>
<dbReference type="AlphaFoldDB" id="A0A9D2VYL7"/>
<comment type="pathway">
    <text evidence="3 4">Cofactor biosynthesis; coenzyme A biosynthesis; CoA from (R)-pantothenate: step 2/5.</text>
</comment>
<accession>A0A9D2VYL7</accession>
<evidence type="ECO:0000259" key="6">
    <source>
        <dbReference type="Pfam" id="PF04127"/>
    </source>
</evidence>
<comment type="similarity">
    <text evidence="3 4">In the N-terminal section; belongs to the HFCD (homo-oligomeric flavin containing Cys decarboxylase) superfamily.</text>
</comment>
<keyword evidence="3" id="KW-0511">Multifunctional enzyme</keyword>
<dbReference type="GO" id="GO:0046872">
    <property type="term" value="F:metal ion binding"/>
    <property type="evidence" value="ECO:0007669"/>
    <property type="project" value="UniProtKB-KW"/>
</dbReference>
<feature type="active site" description="Proton donor" evidence="3">
    <location>
        <position position="157"/>
    </location>
</feature>
<feature type="binding site" evidence="3">
    <location>
        <position position="337"/>
    </location>
    <ligand>
        <name>CTP</name>
        <dbReference type="ChEBI" id="CHEBI:37563"/>
    </ligand>
</feature>
<evidence type="ECO:0000256" key="4">
    <source>
        <dbReference type="RuleBase" id="RU364078"/>
    </source>
</evidence>
<comment type="function">
    <text evidence="4">Catalyzes two steps in the biosynthesis of coenzyme A. In the first step cysteine is conjugated to 4'-phosphopantothenate to form 4-phosphopantothenoylcysteine, in the latter compound is decarboxylated to form 4'-phosphopantotheine.</text>
</comment>
<dbReference type="InterPro" id="IPR007085">
    <property type="entry name" value="DNA/pantothenate-metab_flavo_C"/>
</dbReference>
<dbReference type="InterPro" id="IPR035929">
    <property type="entry name" value="CoaB-like_sf"/>
</dbReference>
<feature type="domain" description="Flavoprotein" evidence="5">
    <location>
        <begin position="5"/>
        <end position="176"/>
    </location>
</feature>
<comment type="similarity">
    <text evidence="3 4">In the C-terminal section; belongs to the PPC synthetase family.</text>
</comment>
<dbReference type="Pfam" id="PF04127">
    <property type="entry name" value="DFP"/>
    <property type="match status" value="1"/>
</dbReference>
<feature type="binding site" evidence="3">
    <location>
        <position position="288"/>
    </location>
    <ligand>
        <name>CTP</name>
        <dbReference type="ChEBI" id="CHEBI:37563"/>
    </ligand>
</feature>
<dbReference type="Gene3D" id="3.40.50.10300">
    <property type="entry name" value="CoaB-like"/>
    <property type="match status" value="1"/>
</dbReference>
<dbReference type="InterPro" id="IPR003382">
    <property type="entry name" value="Flavoprotein"/>
</dbReference>
<evidence type="ECO:0000256" key="2">
    <source>
        <dbReference type="ARBA" id="ARBA00023239"/>
    </source>
</evidence>
<dbReference type="EMBL" id="DYXE01000067">
    <property type="protein sequence ID" value="HJH50123.1"/>
    <property type="molecule type" value="Genomic_DNA"/>
</dbReference>
<dbReference type="Proteomes" id="UP000813420">
    <property type="component" value="Unassembled WGS sequence"/>
</dbReference>
<comment type="caution">
    <text evidence="3">Lacks conserved residue(s) required for the propagation of feature annotation.</text>
</comment>
<dbReference type="InterPro" id="IPR036551">
    <property type="entry name" value="Flavin_trans-like"/>
</dbReference>
<dbReference type="NCBIfam" id="TIGR00521">
    <property type="entry name" value="coaBC_dfp"/>
    <property type="match status" value="1"/>
</dbReference>
<dbReference type="EC" id="6.3.2.5" evidence="3"/>
<comment type="catalytic activity">
    <reaction evidence="3 4">
        <text>N-[(R)-4-phosphopantothenoyl]-L-cysteine + H(+) = (R)-4'-phosphopantetheine + CO2</text>
        <dbReference type="Rhea" id="RHEA:16793"/>
        <dbReference type="ChEBI" id="CHEBI:15378"/>
        <dbReference type="ChEBI" id="CHEBI:16526"/>
        <dbReference type="ChEBI" id="CHEBI:59458"/>
        <dbReference type="ChEBI" id="CHEBI:61723"/>
        <dbReference type="EC" id="4.1.1.36"/>
    </reaction>
</comment>
<sequence length="398" mass="43504">MLKDKTILLGVTGGIAAYKSASLASRLVKAGAEVRVIMTEHATNFINPITFETLTGHKCITDTFDRNFEFQVEHVSLAKKADVIMVAPATANVIAKLAHGLADDMLTTTILASHAPKLIAPAMNTGMYENPVTQDNLALLKKYGMEVIEPAAGHLACGDEGKGKMPEPEILYEHILRSCACKQDMKGLKVLVTAGPTQEAVDPVRFLTNHSSGRMGYSIAKACMLRGADVTLVTGRTALTPPLFVDVVPVVSAKDMYDAVISRSDEMDIIIKAAAVADYRPVHIAEEKVKKSDDSFSLELERTDDILKYLGEHKKPGQFLCGFSMETENMLENSRKKLEKKHLDMIAANNLKIPGAGFETTTNIITIITPDSVKELELMSKDDAAFRLLDEILSRRSR</sequence>
<dbReference type="HAMAP" id="MF_02225">
    <property type="entry name" value="CoaBC"/>
    <property type="match status" value="1"/>
</dbReference>
<dbReference type="GO" id="GO:0004632">
    <property type="term" value="F:phosphopantothenate--cysteine ligase activity"/>
    <property type="evidence" value="ECO:0007669"/>
    <property type="project" value="UniProtKB-UniRule"/>
</dbReference>
<keyword evidence="3 4" id="KW-0436">Ligase</keyword>